<dbReference type="Pfam" id="PF09261">
    <property type="entry name" value="Alpha-mann_mid"/>
    <property type="match status" value="1"/>
</dbReference>
<dbReference type="EMBL" id="JAHVXZ010000004">
    <property type="protein sequence ID" value="MBW1257627.1"/>
    <property type="molecule type" value="Genomic_DNA"/>
</dbReference>
<accession>A0ABS6VFF3</accession>
<protein>
    <submittedName>
        <fullName evidence="2">Alpha-mannosidase</fullName>
    </submittedName>
</protein>
<dbReference type="InterPro" id="IPR000602">
    <property type="entry name" value="Glyco_hydro_38_N"/>
</dbReference>
<dbReference type="InterPro" id="IPR041147">
    <property type="entry name" value="GH38_C"/>
</dbReference>
<sequence>MFFTEKKLQQRIDELSQYRGRDWQSPAALSLCYDREGVNGALPPGDNADWQACGPETQWREKDIYAWLRIDWHMPDSWQDRQVIGHFDFSLGRDRREFEALLFIDEQPWSGVDQNHPWVVLPKERAGSTVRMYCRIWSGILEGKIRQHFEAFHVGNSIQNVRFGWRDEACNDLYYTALSAWQSVMALDENSADRAHLLHQTDLAFNIIDWRKPGDEAFYESVHRAADQLRTAILSSEKHHPVTVHAVGHTHIDVAFLWQLKHTREKCARSFSTALRLMERYPQYCFFQSQPQLYSWLKSDYPVLYNQIRERIAEGRWEIDGAMWLEADCNIPSGESLVRQVLYGRRFMQQEFGVTPRCLWLPDVFGYSWALPQILKKSGISYFMTTKISWNEFNQLPHDTFTWRGIDGSEVLAHFVTTPEEGFPRYTYNGIVNAKSVQGLWNNYRDKTLNQTLMLPYGYGDGGGGPNEEMLELLERFSALPGLPKVKHGGALSFFDGLAQCQKESGAWQHVWDGELYFESHRGTYTSQAQVKRANRRGELSLRHLEWLSVVSALHQKGWQDYPEQPLRDAWTLLLRNQFHDIIPGSSIAEVYQDAAEEYQQLDDTITLLTARAAAPLLNTAAAGVTLFNSSAWPRYAEPVFLAGQTESGWLDTEGQPVPSQLTDGGCWLAPSVLHPLEAVSFQATGHAAVESDNPFHYQEGQLDTPLYRISWNTSGQLTRIWDRQQQRDVLAEPGNIFTVYEDKPLKYDAWDIEIFHVQKSRMITELTAVSLTTSGPLLAEVSFQWQDGESQIRQCMRVYRNSPRIDFVTDVDWFATNQLLKVRFPVAIRATEATYDIQFGNVRRSTTWNTSWDYARFESVVHQWADLSESNYGVSFLNDSKYGQAIKDNAMQLTLIKSAISPDPQADQGKHHFTYALLPHAGDWRQACVAHQAWFLNETPSVMSGILAQPLVYPVRFSHPCIQLDAIKQAEDEPALLVRLHEFTGGRQQVTLHSDYPLSRWVECDLMEQPEHVHAGSEPVSLSFLPYEIKTLKLYFS</sequence>
<dbReference type="Pfam" id="PF07748">
    <property type="entry name" value="Glyco_hydro_38C"/>
    <property type="match status" value="1"/>
</dbReference>
<comment type="caution">
    <text evidence="2">The sequence shown here is derived from an EMBL/GenBank/DDBJ whole genome shotgun (WGS) entry which is preliminary data.</text>
</comment>
<dbReference type="CDD" id="cd10789">
    <property type="entry name" value="GH38N_AMII_ER_cytosolic"/>
    <property type="match status" value="1"/>
</dbReference>
<keyword evidence="3" id="KW-1185">Reference proteome</keyword>
<dbReference type="RefSeq" id="WP_218995414.1">
    <property type="nucleotide sequence ID" value="NZ_JAHVXU010000005.1"/>
</dbReference>
<evidence type="ECO:0000313" key="3">
    <source>
        <dbReference type="Proteomes" id="UP001197236"/>
    </source>
</evidence>
<reference evidence="2 3" key="1">
    <citation type="submission" date="2021-07" db="EMBL/GenBank/DDBJ databases">
        <title>A novel phosphonate cluster across the Pantoea species complex is important for pathogenicity in onion.</title>
        <authorList>
            <person name="Zhao M."/>
            <person name="Stice S."/>
            <person name="Shin G.Y."/>
            <person name="Coutinho T."/>
            <person name="Gitaitis R."/>
            <person name="Kvitko B."/>
            <person name="Dutta B."/>
        </authorList>
    </citation>
    <scope>NUCLEOTIDE SEQUENCE [LARGE SCALE GENOMIC DNA]</scope>
    <source>
        <strain evidence="2 3">BD 382</strain>
    </source>
</reference>
<feature type="domain" description="Glycoside hydrolase family 38 central" evidence="1">
    <location>
        <begin position="519"/>
        <end position="599"/>
    </location>
</feature>
<gene>
    <name evidence="2" type="ORF">KYI95_10515</name>
</gene>
<dbReference type="Pfam" id="PF17677">
    <property type="entry name" value="Glyco_hydro38C2"/>
    <property type="match status" value="1"/>
</dbReference>
<evidence type="ECO:0000259" key="1">
    <source>
        <dbReference type="SMART" id="SM00872"/>
    </source>
</evidence>
<dbReference type="PANTHER" id="PTHR46017:SF1">
    <property type="entry name" value="ALPHA-MANNOSIDASE 2C1"/>
    <property type="match status" value="1"/>
</dbReference>
<dbReference type="Proteomes" id="UP001197236">
    <property type="component" value="Unassembled WGS sequence"/>
</dbReference>
<dbReference type="InterPro" id="IPR011682">
    <property type="entry name" value="Glyco_hydro_38_C"/>
</dbReference>
<dbReference type="Pfam" id="PF01074">
    <property type="entry name" value="Glyco_hydro_38N"/>
    <property type="match status" value="1"/>
</dbReference>
<dbReference type="PANTHER" id="PTHR46017">
    <property type="entry name" value="ALPHA-MANNOSIDASE 2C1"/>
    <property type="match status" value="1"/>
</dbReference>
<dbReference type="InterPro" id="IPR015341">
    <property type="entry name" value="Glyco_hydro_38_cen"/>
</dbReference>
<organism evidence="2 3">
    <name type="scientific">Pantoea allii</name>
    <dbReference type="NCBI Taxonomy" id="574096"/>
    <lineage>
        <taxon>Bacteria</taxon>
        <taxon>Pseudomonadati</taxon>
        <taxon>Pseudomonadota</taxon>
        <taxon>Gammaproteobacteria</taxon>
        <taxon>Enterobacterales</taxon>
        <taxon>Erwiniaceae</taxon>
        <taxon>Pantoea</taxon>
    </lineage>
</organism>
<name>A0ABS6VFF3_9GAMM</name>
<dbReference type="SMART" id="SM00872">
    <property type="entry name" value="Alpha-mann_mid"/>
    <property type="match status" value="1"/>
</dbReference>
<evidence type="ECO:0000313" key="2">
    <source>
        <dbReference type="EMBL" id="MBW1257627.1"/>
    </source>
</evidence>
<proteinExistence type="predicted"/>